<evidence type="ECO:0000256" key="3">
    <source>
        <dbReference type="ARBA" id="ARBA00022679"/>
    </source>
</evidence>
<reference evidence="7" key="2">
    <citation type="submission" date="2020-09" db="EMBL/GenBank/DDBJ databases">
        <authorList>
            <person name="Sun Q."/>
            <person name="Kim S."/>
        </authorList>
    </citation>
    <scope>NUCLEOTIDE SEQUENCE</scope>
    <source>
        <strain evidence="7">KCTC 32422</strain>
    </source>
</reference>
<keyword evidence="8" id="KW-1185">Reference proteome</keyword>
<dbReference type="GO" id="GO:0032259">
    <property type="term" value="P:methylation"/>
    <property type="evidence" value="ECO:0007669"/>
    <property type="project" value="UniProtKB-KW"/>
</dbReference>
<gene>
    <name evidence="7" type="ORF">GCM10011617_24480</name>
</gene>
<evidence type="ECO:0000256" key="1">
    <source>
        <dbReference type="ARBA" id="ARBA00005189"/>
    </source>
</evidence>
<sequence length="281" mass="29390">MSDIVTEDWTGEVGDRWLAHIDQFESMIGAIGDALLAEAQFQPGEQVVDVGCGGGLTTLRIARAVGPQGRVTGLDIAPQLIAVANQRRDAAGLANCTFQCADGQVAQADGAPFDRLTSRFGVMFFADSTAAFRNMRGWLKPGGEAVFACWASPMANPWIGIVGAIINRFAEVPQRDPDGPGPFRFGDPDQTTAMLQAAGFTDVTMTLHQADQPLGGSGASVADAVAFVLDAMAMREVLSAAGPGKLAEAEAALAEALSGYVRDGSVMMPGASWFVRARNPG</sequence>
<dbReference type="PANTHER" id="PTHR44307:SF2">
    <property type="entry name" value="PHOSPHOETHANOLAMINE METHYLTRANSFERASE ISOFORM X1"/>
    <property type="match status" value="1"/>
</dbReference>
<dbReference type="InterPro" id="IPR029063">
    <property type="entry name" value="SAM-dependent_MTases_sf"/>
</dbReference>
<evidence type="ECO:0000313" key="8">
    <source>
        <dbReference type="Proteomes" id="UP000634139"/>
    </source>
</evidence>
<proteinExistence type="predicted"/>
<dbReference type="EMBL" id="BMZD01000006">
    <property type="protein sequence ID" value="GHA02761.1"/>
    <property type="molecule type" value="Genomic_DNA"/>
</dbReference>
<accession>A0A918RLE2</accession>
<dbReference type="CDD" id="cd02440">
    <property type="entry name" value="AdoMet_MTases"/>
    <property type="match status" value="1"/>
</dbReference>
<dbReference type="PANTHER" id="PTHR44307">
    <property type="entry name" value="PHOSPHOETHANOLAMINE METHYLTRANSFERASE"/>
    <property type="match status" value="1"/>
</dbReference>
<dbReference type="AlphaFoldDB" id="A0A918RLE2"/>
<dbReference type="GO" id="GO:0000234">
    <property type="term" value="F:phosphoethanolamine N-methyltransferase activity"/>
    <property type="evidence" value="ECO:0007669"/>
    <property type="project" value="UniProtKB-EC"/>
</dbReference>
<evidence type="ECO:0000256" key="2">
    <source>
        <dbReference type="ARBA" id="ARBA00022603"/>
    </source>
</evidence>
<keyword evidence="2 7" id="KW-0489">Methyltransferase</keyword>
<dbReference type="SUPFAM" id="SSF53335">
    <property type="entry name" value="S-adenosyl-L-methionine-dependent methyltransferases"/>
    <property type="match status" value="1"/>
</dbReference>
<dbReference type="Pfam" id="PF13649">
    <property type="entry name" value="Methyltransf_25"/>
    <property type="match status" value="1"/>
</dbReference>
<dbReference type="RefSeq" id="WP_189541966.1">
    <property type="nucleotide sequence ID" value="NZ_BMZD01000006.1"/>
</dbReference>
<keyword evidence="3" id="KW-0808">Transferase</keyword>
<dbReference type="Gene3D" id="3.40.50.150">
    <property type="entry name" value="Vaccinia Virus protein VP39"/>
    <property type="match status" value="1"/>
</dbReference>
<comment type="pathway">
    <text evidence="4">Phospholipid metabolism.</text>
</comment>
<evidence type="ECO:0000313" key="7">
    <source>
        <dbReference type="EMBL" id="GHA02761.1"/>
    </source>
</evidence>
<dbReference type="Proteomes" id="UP000634139">
    <property type="component" value="Unassembled WGS sequence"/>
</dbReference>
<dbReference type="InterPro" id="IPR041698">
    <property type="entry name" value="Methyltransf_25"/>
</dbReference>
<protein>
    <submittedName>
        <fullName evidence="7">Methyltransferase</fullName>
    </submittedName>
</protein>
<comment type="catalytic activity">
    <reaction evidence="5">
        <text>phosphoethanolamine + S-adenosyl-L-methionine = N-methylethanolamine phosphate + S-adenosyl-L-homocysteine + H(+)</text>
        <dbReference type="Rhea" id="RHEA:20365"/>
        <dbReference type="ChEBI" id="CHEBI:15378"/>
        <dbReference type="ChEBI" id="CHEBI:57781"/>
        <dbReference type="ChEBI" id="CHEBI:57856"/>
        <dbReference type="ChEBI" id="CHEBI:58190"/>
        <dbReference type="ChEBI" id="CHEBI:59789"/>
        <dbReference type="EC" id="2.1.1.103"/>
    </reaction>
    <physiologicalReaction direction="left-to-right" evidence="5">
        <dbReference type="Rhea" id="RHEA:20366"/>
    </physiologicalReaction>
</comment>
<name>A0A918RLE2_9SPHN</name>
<evidence type="ECO:0000256" key="4">
    <source>
        <dbReference type="ARBA" id="ARBA00025707"/>
    </source>
</evidence>
<evidence type="ECO:0000259" key="6">
    <source>
        <dbReference type="Pfam" id="PF13649"/>
    </source>
</evidence>
<evidence type="ECO:0000256" key="5">
    <source>
        <dbReference type="ARBA" id="ARBA00047622"/>
    </source>
</evidence>
<comment type="caution">
    <text evidence="7">The sequence shown here is derived from an EMBL/GenBank/DDBJ whole genome shotgun (WGS) entry which is preliminary data.</text>
</comment>
<comment type="pathway">
    <text evidence="1">Lipid metabolism.</text>
</comment>
<organism evidence="7 8">
    <name type="scientific">Novosphingobium arvoryzae</name>
    <dbReference type="NCBI Taxonomy" id="1256514"/>
    <lineage>
        <taxon>Bacteria</taxon>
        <taxon>Pseudomonadati</taxon>
        <taxon>Pseudomonadota</taxon>
        <taxon>Alphaproteobacteria</taxon>
        <taxon>Sphingomonadales</taxon>
        <taxon>Sphingomonadaceae</taxon>
        <taxon>Novosphingobium</taxon>
    </lineage>
</organism>
<feature type="domain" description="Methyltransferase" evidence="6">
    <location>
        <begin position="47"/>
        <end position="143"/>
    </location>
</feature>
<reference evidence="7" key="1">
    <citation type="journal article" date="2014" name="Int. J. Syst. Evol. Microbiol.">
        <title>Complete genome sequence of Corynebacterium casei LMG S-19264T (=DSM 44701T), isolated from a smear-ripened cheese.</title>
        <authorList>
            <consortium name="US DOE Joint Genome Institute (JGI-PGF)"/>
            <person name="Walter F."/>
            <person name="Albersmeier A."/>
            <person name="Kalinowski J."/>
            <person name="Ruckert C."/>
        </authorList>
    </citation>
    <scope>NUCLEOTIDE SEQUENCE</scope>
    <source>
        <strain evidence="7">KCTC 32422</strain>
    </source>
</reference>